<evidence type="ECO:0000256" key="9">
    <source>
        <dbReference type="ARBA" id="ARBA00023004"/>
    </source>
</evidence>
<evidence type="ECO:0000256" key="7">
    <source>
        <dbReference type="ARBA" id="ARBA00022964"/>
    </source>
</evidence>
<dbReference type="InterPro" id="IPR019378">
    <property type="entry name" value="GDP-Fuc_O-FucTrfase"/>
</dbReference>
<evidence type="ECO:0000259" key="14">
    <source>
        <dbReference type="PROSITE" id="PS51471"/>
    </source>
</evidence>
<keyword evidence="4" id="KW-0808">Transferase</keyword>
<keyword evidence="10" id="KW-0294">Fucose metabolism</keyword>
<comment type="subcellular location">
    <subcellularLocation>
        <location evidence="2">Endoplasmic reticulum</location>
    </subcellularLocation>
</comment>
<dbReference type="EMBL" id="MN738816">
    <property type="protein sequence ID" value="QHS84849.1"/>
    <property type="molecule type" value="Genomic_DNA"/>
</dbReference>
<dbReference type="AlphaFoldDB" id="A0A6C0AXZ8"/>
<dbReference type="InterPro" id="IPR005123">
    <property type="entry name" value="Oxoglu/Fe-dep_dioxygenase_dom"/>
</dbReference>
<keyword evidence="6" id="KW-0256">Endoplasmic reticulum</keyword>
<dbReference type="PROSITE" id="PS51471">
    <property type="entry name" value="FE2OG_OXY"/>
    <property type="match status" value="1"/>
</dbReference>
<dbReference type="PANTHER" id="PTHR13398:SF0">
    <property type="entry name" value="GDP-FUCOSE PROTEIN O-FUCOSYLTRANSFERASE 2"/>
    <property type="match status" value="1"/>
</dbReference>
<evidence type="ECO:0000256" key="3">
    <source>
        <dbReference type="ARBA" id="ARBA00004922"/>
    </source>
</evidence>
<evidence type="ECO:0000256" key="10">
    <source>
        <dbReference type="ARBA" id="ARBA00023253"/>
    </source>
</evidence>
<feature type="domain" description="Fe2OG dioxygenase" evidence="14">
    <location>
        <begin position="81"/>
        <end position="176"/>
    </location>
</feature>
<evidence type="ECO:0000256" key="2">
    <source>
        <dbReference type="ARBA" id="ARBA00004240"/>
    </source>
</evidence>
<evidence type="ECO:0000256" key="4">
    <source>
        <dbReference type="ARBA" id="ARBA00022679"/>
    </source>
</evidence>
<dbReference type="GO" id="GO:0005506">
    <property type="term" value="F:iron ion binding"/>
    <property type="evidence" value="ECO:0007669"/>
    <property type="project" value="InterPro"/>
</dbReference>
<dbReference type="GO" id="GO:0016705">
    <property type="term" value="F:oxidoreductase activity, acting on paired donors, with incorporation or reduction of molecular oxygen"/>
    <property type="evidence" value="ECO:0007669"/>
    <property type="project" value="InterPro"/>
</dbReference>
<evidence type="ECO:0000256" key="8">
    <source>
        <dbReference type="ARBA" id="ARBA00023002"/>
    </source>
</evidence>
<evidence type="ECO:0000256" key="12">
    <source>
        <dbReference type="ARBA" id="ARBA00025803"/>
    </source>
</evidence>
<name>A0A6C0AXZ8_9ZZZZ</name>
<keyword evidence="7" id="KW-0223">Dioxygenase</keyword>
<dbReference type="InterPro" id="IPR045130">
    <property type="entry name" value="OFUT2-like"/>
</dbReference>
<comment type="cofactor">
    <cofactor evidence="1">
        <name>L-ascorbate</name>
        <dbReference type="ChEBI" id="CHEBI:38290"/>
    </cofactor>
</comment>
<dbReference type="PANTHER" id="PTHR13398">
    <property type="entry name" value="GDP-FUCOSE PROTEIN O-FUCOSYLTRANSFERASE 2"/>
    <property type="match status" value="1"/>
</dbReference>
<comment type="pathway">
    <text evidence="3">Protein modification; protein glycosylation.</text>
</comment>
<dbReference type="GO" id="GO:0051213">
    <property type="term" value="F:dioxygenase activity"/>
    <property type="evidence" value="ECO:0007669"/>
    <property type="project" value="UniProtKB-KW"/>
</dbReference>
<comment type="similarity">
    <text evidence="12">Belongs to the glycosyltransferase 68 family.</text>
</comment>
<keyword evidence="5" id="KW-0479">Metal-binding</keyword>
<reference evidence="15" key="1">
    <citation type="journal article" date="2020" name="Nature">
        <title>Giant virus diversity and host interactions through global metagenomics.</title>
        <authorList>
            <person name="Schulz F."/>
            <person name="Roux S."/>
            <person name="Paez-Espino D."/>
            <person name="Jungbluth S."/>
            <person name="Walsh D.A."/>
            <person name="Denef V.J."/>
            <person name="McMahon K.D."/>
            <person name="Konstantinidis K.T."/>
            <person name="Eloe-Fadrosh E.A."/>
            <person name="Kyrpides N.C."/>
            <person name="Woyke T."/>
        </authorList>
    </citation>
    <scope>NUCLEOTIDE SEQUENCE</scope>
    <source>
        <strain evidence="15">GVMAG-S-ERX556022-25</strain>
    </source>
</reference>
<dbReference type="GO" id="GO:0031418">
    <property type="term" value="F:L-ascorbic acid binding"/>
    <property type="evidence" value="ECO:0007669"/>
    <property type="project" value="InterPro"/>
</dbReference>
<evidence type="ECO:0000256" key="6">
    <source>
        <dbReference type="ARBA" id="ARBA00022824"/>
    </source>
</evidence>
<evidence type="ECO:0000256" key="13">
    <source>
        <dbReference type="ARBA" id="ARBA00026232"/>
    </source>
</evidence>
<sequence length="715" mass="84350">MDNWISPFSIKIMHNFLNDDQYSFIQNLIKTKNFIPACQTVGKKNIVQEEHKIRLDYTLTNPECAFIDKPLIYKADCNCNLRERWRLLYYDGDGEKKHFRDAHTDWTNYSCHRRMSIIIGLVNPDEYEGGELVFPNNNLKYKIEKGSAVIFDSKLLHEVLPVTKGKRYVLQCFMLDDSGYDLKREKNGKQNFALLGPEPNITFKINEKDEKDDKIRNSDKVNDEKIINNEIWTFSENKNIVHSRLASSNEYYIGSFTYMQDLLDTLEKNKEIVYFTWHKPNHTNLKWSGRAYGWTSEVCKQKQRTDPSKWPKEYNVLSGYKNNMLEEAKIEEAKIEEAKIEEAIVDINLTDEERNNKYLTNINTDGGPGNQIVGIKEMIIMSKILDRKMLMPPIIQHYVLNRRHRGMQNNNKYWKFSDVFTYNDDGNPVLELMDNKHLLNCSNSQYYTRIQDITNALKMESLLELNSKNKVCLKNRTFKNYEDYKELREKTDHILKITHLYNCTAISKCCWNGCDTCEMNPIFFNMYKDICSKFEFSEKIREFGDEYINANFGNSEYITLHLRYSDYGDDNDLKDVTKLYNESDINKLITKLCIKEDISLENVFIATSNQNRLLKSDLKGHKLFPKDVKYNEFESFIEQYICSKSKIFIYTGGATDRDKGKHQHLRSTWASFVIDYRTYLLNKEKSSNYYLSDYFKNTKESDIKEDTKENLAEID</sequence>
<dbReference type="GO" id="GO:0046922">
    <property type="term" value="F:peptide-O-fucosyltransferase activity"/>
    <property type="evidence" value="ECO:0007669"/>
    <property type="project" value="InterPro"/>
</dbReference>
<evidence type="ECO:0000313" key="15">
    <source>
        <dbReference type="EMBL" id="QHS84849.1"/>
    </source>
</evidence>
<keyword evidence="9" id="KW-0408">Iron</keyword>
<evidence type="ECO:0000256" key="11">
    <source>
        <dbReference type="ARBA" id="ARBA00023277"/>
    </source>
</evidence>
<protein>
    <recommendedName>
        <fullName evidence="13">GDP-fucose protein O-fucosyltransferase 2</fullName>
    </recommendedName>
</protein>
<dbReference type="Gene3D" id="3.40.50.11350">
    <property type="match status" value="1"/>
</dbReference>
<dbReference type="Pfam" id="PF10250">
    <property type="entry name" value="O-FucT"/>
    <property type="match status" value="1"/>
</dbReference>
<evidence type="ECO:0000256" key="5">
    <source>
        <dbReference type="ARBA" id="ARBA00022723"/>
    </source>
</evidence>
<keyword evidence="8" id="KW-0560">Oxidoreductase</keyword>
<proteinExistence type="inferred from homology"/>
<keyword evidence="11" id="KW-0119">Carbohydrate metabolism</keyword>
<dbReference type="SMART" id="SM00702">
    <property type="entry name" value="P4Hc"/>
    <property type="match status" value="1"/>
</dbReference>
<dbReference type="GO" id="GO:0005783">
    <property type="term" value="C:endoplasmic reticulum"/>
    <property type="evidence" value="ECO:0007669"/>
    <property type="project" value="UniProtKB-SubCell"/>
</dbReference>
<dbReference type="InterPro" id="IPR006620">
    <property type="entry name" value="Pro_4_hyd_alph"/>
</dbReference>
<evidence type="ECO:0000256" key="1">
    <source>
        <dbReference type="ARBA" id="ARBA00001961"/>
    </source>
</evidence>
<dbReference type="Gene3D" id="2.60.120.620">
    <property type="entry name" value="q2cbj1_9rhob like domain"/>
    <property type="match status" value="1"/>
</dbReference>
<dbReference type="GO" id="GO:0006004">
    <property type="term" value="P:fucose metabolic process"/>
    <property type="evidence" value="ECO:0007669"/>
    <property type="project" value="UniProtKB-KW"/>
</dbReference>
<accession>A0A6C0AXZ8</accession>
<dbReference type="CDD" id="cd11296">
    <property type="entry name" value="O-FucT_like"/>
    <property type="match status" value="1"/>
</dbReference>
<organism evidence="15">
    <name type="scientific">viral metagenome</name>
    <dbReference type="NCBI Taxonomy" id="1070528"/>
    <lineage>
        <taxon>unclassified sequences</taxon>
        <taxon>metagenomes</taxon>
        <taxon>organismal metagenomes</taxon>
    </lineage>
</organism>